<proteinExistence type="predicted"/>
<keyword evidence="1" id="KW-1133">Transmembrane helix</keyword>
<dbReference type="InterPro" id="IPR001646">
    <property type="entry name" value="5peptide_repeat"/>
</dbReference>
<evidence type="ECO:0000256" key="1">
    <source>
        <dbReference type="SAM" id="Phobius"/>
    </source>
</evidence>
<feature type="transmembrane region" description="Helical" evidence="1">
    <location>
        <begin position="95"/>
        <end position="121"/>
    </location>
</feature>
<feature type="domain" description="Lcl C-terminal" evidence="2">
    <location>
        <begin position="424"/>
        <end position="512"/>
    </location>
</feature>
<gene>
    <name evidence="3" type="ordered locus">Ppha_1375</name>
</gene>
<dbReference type="PANTHER" id="PTHR14136">
    <property type="entry name" value="BTB_POZ DOMAIN-CONTAINING PROTEIN KCTD9"/>
    <property type="match status" value="1"/>
</dbReference>
<reference evidence="3 4" key="1">
    <citation type="submission" date="2008-06" db="EMBL/GenBank/DDBJ databases">
        <title>Complete sequence of Pelodictyon phaeoclathratiforme BU-1.</title>
        <authorList>
            <consortium name="US DOE Joint Genome Institute"/>
            <person name="Lucas S."/>
            <person name="Copeland A."/>
            <person name="Lapidus A."/>
            <person name="Glavina del Rio T."/>
            <person name="Dalin E."/>
            <person name="Tice H."/>
            <person name="Bruce D."/>
            <person name="Goodwin L."/>
            <person name="Pitluck S."/>
            <person name="Schmutz J."/>
            <person name="Larimer F."/>
            <person name="Land M."/>
            <person name="Hauser L."/>
            <person name="Kyrpides N."/>
            <person name="Mikhailova N."/>
            <person name="Liu Z."/>
            <person name="Li T."/>
            <person name="Zhao F."/>
            <person name="Overmann J."/>
            <person name="Bryant D.A."/>
            <person name="Richardson P."/>
        </authorList>
    </citation>
    <scope>NUCLEOTIDE SEQUENCE [LARGE SCALE GENOMIC DNA]</scope>
    <source>
        <strain evidence="4">DSM 5477 / BU-1</strain>
    </source>
</reference>
<keyword evidence="1" id="KW-0472">Membrane</keyword>
<dbReference type="AlphaFoldDB" id="B4S9U2"/>
<feature type="transmembrane region" description="Helical" evidence="1">
    <location>
        <begin position="162"/>
        <end position="180"/>
    </location>
</feature>
<evidence type="ECO:0000259" key="2">
    <source>
        <dbReference type="Pfam" id="PF07603"/>
    </source>
</evidence>
<feature type="transmembrane region" description="Helical" evidence="1">
    <location>
        <begin position="186"/>
        <end position="209"/>
    </location>
</feature>
<accession>B4S9U2</accession>
<dbReference type="PANTHER" id="PTHR14136:SF17">
    <property type="entry name" value="BTB_POZ DOMAIN-CONTAINING PROTEIN KCTD9"/>
    <property type="match status" value="1"/>
</dbReference>
<sequence>MIKQNIMPDWSFKKIRERIADRNRAPRSCWYPVAHQQSHHPDALKELHASYAKTINKTMFALLGVGLYCLLKVFGESDKSLIVANTTIQTPVVGTAISFQSFLVVAPFLLVILTVYLHIVYGHWLQLERERQHLNETRKNSADLTIESIPALFSFKERLPRLFTNLVFYWFVPLTLWFMARKAFALREFIVPFSIGASIVTLSLLFLQINRCPDSKAETKFTSKRWFWNLPRWVAFGALAAFTLNLPSLSESFRRPLDLQREDLHGAWLQGLDMTVADMNNANLQGANLGGANLQSADLQHANLQGANLKGAQLQKAHLNGSNFQGSNLGGANFDGADLFYANFREAKEMELYRIKKAVNSNRAFYSSELLSILKFSPTHNDDLAIIGNYYGGGKIAYIFQPDDKGYVNGERHGLIAAETDLPGEDKYTWDAANKACDELVKNDYDDWYLPSKEELNQLYLNRSAVGGFTSGVYWSSTEGNAVNAWHQSFDGGIQNYSYYYKDDEWRVRPVRAF</sequence>
<dbReference type="InterPro" id="IPR011460">
    <property type="entry name" value="Lcl_C"/>
</dbReference>
<feature type="transmembrane region" description="Helical" evidence="1">
    <location>
        <begin position="58"/>
        <end position="75"/>
    </location>
</feature>
<dbReference type="Pfam" id="PF07603">
    <property type="entry name" value="Lcl_C"/>
    <property type="match status" value="1"/>
</dbReference>
<dbReference type="STRING" id="324925.Ppha_1375"/>
<dbReference type="eggNOG" id="COG1357">
    <property type="taxonomic scope" value="Bacteria"/>
</dbReference>
<protein>
    <submittedName>
        <fullName evidence="3">Pentapeptide repeat protein</fullName>
    </submittedName>
</protein>
<dbReference type="Proteomes" id="UP000002724">
    <property type="component" value="Chromosome"/>
</dbReference>
<name>B4S9U2_PELPB</name>
<dbReference type="Pfam" id="PF00805">
    <property type="entry name" value="Pentapeptide"/>
    <property type="match status" value="1"/>
</dbReference>
<keyword evidence="4" id="KW-1185">Reference proteome</keyword>
<organism evidence="3 4">
    <name type="scientific">Pelodictyon phaeoclathratiforme (strain DSM 5477 / BU-1)</name>
    <dbReference type="NCBI Taxonomy" id="324925"/>
    <lineage>
        <taxon>Bacteria</taxon>
        <taxon>Pseudomonadati</taxon>
        <taxon>Chlorobiota</taxon>
        <taxon>Chlorobiia</taxon>
        <taxon>Chlorobiales</taxon>
        <taxon>Chlorobiaceae</taxon>
        <taxon>Chlorobium/Pelodictyon group</taxon>
        <taxon>Pelodictyon</taxon>
    </lineage>
</organism>
<evidence type="ECO:0000313" key="3">
    <source>
        <dbReference type="EMBL" id="ACF43638.1"/>
    </source>
</evidence>
<dbReference type="Gene3D" id="2.160.20.80">
    <property type="entry name" value="E3 ubiquitin-protein ligase SopA"/>
    <property type="match status" value="1"/>
</dbReference>
<keyword evidence="1" id="KW-0812">Transmembrane</keyword>
<dbReference type="InterPro" id="IPR051082">
    <property type="entry name" value="Pentapeptide-BTB/POZ_domain"/>
</dbReference>
<dbReference type="RefSeq" id="WP_012508129.1">
    <property type="nucleotide sequence ID" value="NC_011060.1"/>
</dbReference>
<dbReference type="HOGENOM" id="CLU_548244_0_0_10"/>
<dbReference type="KEGG" id="pph:Ppha_1375"/>
<dbReference type="SUPFAM" id="SSF141571">
    <property type="entry name" value="Pentapeptide repeat-like"/>
    <property type="match status" value="1"/>
</dbReference>
<dbReference type="EMBL" id="CP001110">
    <property type="protein sequence ID" value="ACF43638.1"/>
    <property type="molecule type" value="Genomic_DNA"/>
</dbReference>
<evidence type="ECO:0000313" key="4">
    <source>
        <dbReference type="Proteomes" id="UP000002724"/>
    </source>
</evidence>
<feature type="transmembrane region" description="Helical" evidence="1">
    <location>
        <begin position="230"/>
        <end position="249"/>
    </location>
</feature>